<dbReference type="Proteomes" id="UP000236743">
    <property type="component" value="Unassembled WGS sequence"/>
</dbReference>
<dbReference type="OrthoDB" id="199953at2"/>
<protein>
    <submittedName>
        <fullName evidence="5">4-hydroxy-tetrahydrodipicolinate synthase</fullName>
    </submittedName>
</protein>
<dbReference type="AlphaFoldDB" id="A0A1H5S6V1"/>
<evidence type="ECO:0000256" key="1">
    <source>
        <dbReference type="ARBA" id="ARBA00007592"/>
    </source>
</evidence>
<organism evidence="5 6">
    <name type="scientific">Bosea lathyri</name>
    <dbReference type="NCBI Taxonomy" id="1036778"/>
    <lineage>
        <taxon>Bacteria</taxon>
        <taxon>Pseudomonadati</taxon>
        <taxon>Pseudomonadota</taxon>
        <taxon>Alphaproteobacteria</taxon>
        <taxon>Hyphomicrobiales</taxon>
        <taxon>Boseaceae</taxon>
        <taxon>Bosea</taxon>
    </lineage>
</organism>
<proteinExistence type="inferred from homology"/>
<dbReference type="Gene3D" id="3.20.20.70">
    <property type="entry name" value="Aldolase class I"/>
    <property type="match status" value="1"/>
</dbReference>
<dbReference type="InterPro" id="IPR013785">
    <property type="entry name" value="Aldolase_TIM"/>
</dbReference>
<dbReference type="SMART" id="SM01130">
    <property type="entry name" value="DHDPS"/>
    <property type="match status" value="1"/>
</dbReference>
<evidence type="ECO:0000256" key="4">
    <source>
        <dbReference type="PIRSR" id="PIRSR001365-2"/>
    </source>
</evidence>
<name>A0A1H5S6V1_9HYPH</name>
<dbReference type="GO" id="GO:0005829">
    <property type="term" value="C:cytosol"/>
    <property type="evidence" value="ECO:0007669"/>
    <property type="project" value="TreeGrafter"/>
</dbReference>
<keyword evidence="6" id="KW-1185">Reference proteome</keyword>
<dbReference type="SUPFAM" id="SSF51569">
    <property type="entry name" value="Aldolase"/>
    <property type="match status" value="1"/>
</dbReference>
<dbReference type="Pfam" id="PF00701">
    <property type="entry name" value="DHDPS"/>
    <property type="match status" value="1"/>
</dbReference>
<gene>
    <name evidence="5" type="ORF">SAMN04488115_101157</name>
</gene>
<dbReference type="CDD" id="cd00408">
    <property type="entry name" value="DHDPS-like"/>
    <property type="match status" value="1"/>
</dbReference>
<comment type="similarity">
    <text evidence="1 3">Belongs to the DapA family.</text>
</comment>
<accession>A0A1H5S6V1</accession>
<sequence>MGFKPPFAGIHAMAYALFDAQERLDRAAMRRQTELCLALGVHGMAALGLATEVSKLTQAERRTTMEWVAEDTAGRVPLAFTIFGSSVAEQIEQVHAAAAAKADWVILQPPMVGTFGALEYIRFFGRVADATTLPVAIQNAPAYMGRGLSAEDIRDLVSQHPNISLVKGEGAAVEIKPLIALTEGRLPVFNGRGGLELLDNLRAGCAGLILAPDTIDHALRAYNRFAAGDEAGAEAAYREALPTIVFIMQSIESLLCYGKRIFAARAGLTIHDRAPALRPTVFGEDLVKRHATQLGPYPSGI</sequence>
<dbReference type="PANTHER" id="PTHR12128">
    <property type="entry name" value="DIHYDRODIPICOLINATE SYNTHASE"/>
    <property type="match status" value="1"/>
</dbReference>
<evidence type="ECO:0000313" key="5">
    <source>
        <dbReference type="EMBL" id="SEF46134.1"/>
    </source>
</evidence>
<keyword evidence="2 3" id="KW-0456">Lyase</keyword>
<evidence type="ECO:0000313" key="6">
    <source>
        <dbReference type="Proteomes" id="UP000236743"/>
    </source>
</evidence>
<dbReference type="PANTHER" id="PTHR12128:SF66">
    <property type="entry name" value="4-HYDROXY-2-OXOGLUTARATE ALDOLASE, MITOCHONDRIAL"/>
    <property type="match status" value="1"/>
</dbReference>
<reference evidence="5 6" key="1">
    <citation type="submission" date="2016-10" db="EMBL/GenBank/DDBJ databases">
        <authorList>
            <person name="de Groot N.N."/>
        </authorList>
    </citation>
    <scope>NUCLEOTIDE SEQUENCE [LARGE SCALE GENOMIC DNA]</scope>
    <source>
        <strain evidence="5 6">DSM 26656</strain>
    </source>
</reference>
<dbReference type="EMBL" id="FNUY01000001">
    <property type="protein sequence ID" value="SEF46134.1"/>
    <property type="molecule type" value="Genomic_DNA"/>
</dbReference>
<dbReference type="PIRSF" id="PIRSF001365">
    <property type="entry name" value="DHDPS"/>
    <property type="match status" value="1"/>
</dbReference>
<dbReference type="GO" id="GO:0008840">
    <property type="term" value="F:4-hydroxy-tetrahydrodipicolinate synthase activity"/>
    <property type="evidence" value="ECO:0007669"/>
    <property type="project" value="TreeGrafter"/>
</dbReference>
<feature type="binding site" evidence="4">
    <location>
        <position position="209"/>
    </location>
    <ligand>
        <name>pyruvate</name>
        <dbReference type="ChEBI" id="CHEBI:15361"/>
    </ligand>
</feature>
<dbReference type="RefSeq" id="WP_103870576.1">
    <property type="nucleotide sequence ID" value="NZ_FNUY01000001.1"/>
</dbReference>
<evidence type="ECO:0000256" key="2">
    <source>
        <dbReference type="ARBA" id="ARBA00023239"/>
    </source>
</evidence>
<evidence type="ECO:0000256" key="3">
    <source>
        <dbReference type="PIRNR" id="PIRNR001365"/>
    </source>
</evidence>
<dbReference type="InterPro" id="IPR002220">
    <property type="entry name" value="DapA-like"/>
</dbReference>